<organism evidence="1 2">
    <name type="scientific">Caenorhabditis tropicalis</name>
    <dbReference type="NCBI Taxonomy" id="1561998"/>
    <lineage>
        <taxon>Eukaryota</taxon>
        <taxon>Metazoa</taxon>
        <taxon>Ecdysozoa</taxon>
        <taxon>Nematoda</taxon>
        <taxon>Chromadorea</taxon>
        <taxon>Rhabditida</taxon>
        <taxon>Rhabditina</taxon>
        <taxon>Rhabditomorpha</taxon>
        <taxon>Rhabditoidea</taxon>
        <taxon>Rhabditidae</taxon>
        <taxon>Peloderinae</taxon>
        <taxon>Caenorhabditis</taxon>
    </lineage>
</organism>
<sequence>MPFPASDTSSFSPIQTPMQLRIFGMLTEHDLLTTVPRCFPTRDDADTVSYFLRKDNFNLMLANNSSAVRNFGEINLKGTMTGKDFFEKMKRYCAENTIIPGYIPP</sequence>
<dbReference type="Proteomes" id="UP000095282">
    <property type="component" value="Unplaced"/>
</dbReference>
<protein>
    <submittedName>
        <fullName evidence="2">CBS domain-containing protein</fullName>
    </submittedName>
</protein>
<dbReference type="WBParaSite" id="Csp11.Scaffold629.g11145.t1">
    <property type="protein sequence ID" value="Csp11.Scaffold629.g11145.t1"/>
    <property type="gene ID" value="Csp11.Scaffold629.g11145"/>
</dbReference>
<keyword evidence="1" id="KW-1185">Reference proteome</keyword>
<reference evidence="2" key="1">
    <citation type="submission" date="2016-11" db="UniProtKB">
        <authorList>
            <consortium name="WormBaseParasite"/>
        </authorList>
    </citation>
    <scope>IDENTIFICATION</scope>
</reference>
<dbReference type="AlphaFoldDB" id="A0A1I7TRV4"/>
<evidence type="ECO:0000313" key="1">
    <source>
        <dbReference type="Proteomes" id="UP000095282"/>
    </source>
</evidence>
<name>A0A1I7TRV4_9PELO</name>
<proteinExistence type="predicted"/>
<evidence type="ECO:0000313" key="2">
    <source>
        <dbReference type="WBParaSite" id="Csp11.Scaffold629.g11145.t1"/>
    </source>
</evidence>
<dbReference type="eggNOG" id="ENOG502RAFT">
    <property type="taxonomic scope" value="Eukaryota"/>
</dbReference>
<accession>A0A1I7TRV4</accession>